<feature type="transmembrane region" description="Helical" evidence="8">
    <location>
        <begin position="360"/>
        <end position="382"/>
    </location>
</feature>
<dbReference type="CDD" id="cd17328">
    <property type="entry name" value="MFS_spinster_like"/>
    <property type="match status" value="1"/>
</dbReference>
<dbReference type="STRING" id="283909.R7UTA2"/>
<evidence type="ECO:0000256" key="1">
    <source>
        <dbReference type="ARBA" id="ARBA00004141"/>
    </source>
</evidence>
<evidence type="ECO:0000259" key="9">
    <source>
        <dbReference type="PROSITE" id="PS50850"/>
    </source>
</evidence>
<feature type="transmembrane region" description="Helical" evidence="8">
    <location>
        <begin position="460"/>
        <end position="484"/>
    </location>
</feature>
<evidence type="ECO:0000256" key="2">
    <source>
        <dbReference type="ARBA" id="ARBA00022448"/>
    </source>
</evidence>
<dbReference type="InterPro" id="IPR044770">
    <property type="entry name" value="MFS_spinster-like"/>
</dbReference>
<dbReference type="GO" id="GO:0022857">
    <property type="term" value="F:transmembrane transporter activity"/>
    <property type="evidence" value="ECO:0007669"/>
    <property type="project" value="InterPro"/>
</dbReference>
<dbReference type="FunCoup" id="R7UTA2">
    <property type="interactions" value="3"/>
</dbReference>
<proteinExistence type="inferred from homology"/>
<keyword evidence="2" id="KW-0813">Transport</keyword>
<evidence type="ECO:0000256" key="4">
    <source>
        <dbReference type="ARBA" id="ARBA00022989"/>
    </source>
</evidence>
<dbReference type="EMBL" id="AMQN01001170">
    <property type="status" value="NOT_ANNOTATED_CDS"/>
    <property type="molecule type" value="Genomic_DNA"/>
</dbReference>
<organism evidence="10">
    <name type="scientific">Capitella teleta</name>
    <name type="common">Polychaete worm</name>
    <dbReference type="NCBI Taxonomy" id="283909"/>
    <lineage>
        <taxon>Eukaryota</taxon>
        <taxon>Metazoa</taxon>
        <taxon>Spiralia</taxon>
        <taxon>Lophotrochozoa</taxon>
        <taxon>Annelida</taxon>
        <taxon>Polychaeta</taxon>
        <taxon>Sedentaria</taxon>
        <taxon>Scolecida</taxon>
        <taxon>Capitellidae</taxon>
        <taxon>Capitella</taxon>
    </lineage>
</organism>
<gene>
    <name evidence="10" type="ORF">CAPTEDRAFT_220111</name>
</gene>
<protein>
    <recommendedName>
        <fullName evidence="9">Major facilitator superfamily (MFS) profile domain-containing protein</fullName>
    </recommendedName>
</protein>
<dbReference type="InterPro" id="IPR011701">
    <property type="entry name" value="MFS"/>
</dbReference>
<feature type="domain" description="Major facilitator superfamily (MFS) profile" evidence="9">
    <location>
        <begin position="13"/>
        <end position="485"/>
    </location>
</feature>
<keyword evidence="3 8" id="KW-0812">Transmembrane</keyword>
<accession>R7UTA2</accession>
<dbReference type="GO" id="GO:0016020">
    <property type="term" value="C:membrane"/>
    <property type="evidence" value="ECO:0007669"/>
    <property type="project" value="UniProtKB-SubCell"/>
</dbReference>
<keyword evidence="4 8" id="KW-1133">Transmembrane helix</keyword>
<dbReference type="OrthoDB" id="3639251at2759"/>
<keyword evidence="5 8" id="KW-0472">Membrane</keyword>
<feature type="transmembrane region" description="Helical" evidence="8">
    <location>
        <begin position="422"/>
        <end position="440"/>
    </location>
</feature>
<dbReference type="Proteomes" id="UP000014760">
    <property type="component" value="Unassembled WGS sequence"/>
</dbReference>
<dbReference type="HOGENOM" id="CLU_001265_5_12_1"/>
<dbReference type="Gene3D" id="1.20.1250.20">
    <property type="entry name" value="MFS general substrate transporter like domains"/>
    <property type="match status" value="1"/>
</dbReference>
<feature type="transmembrane region" description="Helical" evidence="8">
    <location>
        <begin position="388"/>
        <end position="410"/>
    </location>
</feature>
<dbReference type="PROSITE" id="PS50850">
    <property type="entry name" value="MFS"/>
    <property type="match status" value="1"/>
</dbReference>
<feature type="transmembrane region" description="Helical" evidence="8">
    <location>
        <begin position="126"/>
        <end position="145"/>
    </location>
</feature>
<feature type="compositionally biased region" description="Acidic residues" evidence="7">
    <location>
        <begin position="253"/>
        <end position="264"/>
    </location>
</feature>
<dbReference type="Pfam" id="PF07690">
    <property type="entry name" value="MFS_1"/>
    <property type="match status" value="1"/>
</dbReference>
<evidence type="ECO:0000256" key="7">
    <source>
        <dbReference type="SAM" id="MobiDB-lite"/>
    </source>
</evidence>
<keyword evidence="12" id="KW-1185">Reference proteome</keyword>
<dbReference type="AlphaFoldDB" id="R7UTA2"/>
<reference evidence="11" key="3">
    <citation type="submission" date="2015-06" db="UniProtKB">
        <authorList>
            <consortium name="EnsemblMetazoa"/>
        </authorList>
    </citation>
    <scope>IDENTIFICATION</scope>
</reference>
<comment type="similarity">
    <text evidence="6">Belongs to the major facilitator superfamily. Spinster (TC 2.A.1.49) family.</text>
</comment>
<feature type="transmembrane region" description="Helical" evidence="8">
    <location>
        <begin position="98"/>
        <end position="119"/>
    </location>
</feature>
<reference evidence="12" key="1">
    <citation type="submission" date="2012-12" db="EMBL/GenBank/DDBJ databases">
        <authorList>
            <person name="Hellsten U."/>
            <person name="Grimwood J."/>
            <person name="Chapman J.A."/>
            <person name="Shapiro H."/>
            <person name="Aerts A."/>
            <person name="Otillar R.P."/>
            <person name="Terry A.Y."/>
            <person name="Boore J.L."/>
            <person name="Simakov O."/>
            <person name="Marletaz F."/>
            <person name="Cho S.-J."/>
            <person name="Edsinger-Gonzales E."/>
            <person name="Havlak P."/>
            <person name="Kuo D.-H."/>
            <person name="Larsson T."/>
            <person name="Lv J."/>
            <person name="Arendt D."/>
            <person name="Savage R."/>
            <person name="Osoegawa K."/>
            <person name="de Jong P."/>
            <person name="Lindberg D.R."/>
            <person name="Seaver E.C."/>
            <person name="Weisblat D.A."/>
            <person name="Putnam N.H."/>
            <person name="Grigoriev I.V."/>
            <person name="Rokhsar D.S."/>
        </authorList>
    </citation>
    <scope>NUCLEOTIDE SEQUENCE</scope>
    <source>
        <strain evidence="12">I ESC-2004</strain>
    </source>
</reference>
<reference evidence="10 12" key="2">
    <citation type="journal article" date="2013" name="Nature">
        <title>Insights into bilaterian evolution from three spiralian genomes.</title>
        <authorList>
            <person name="Simakov O."/>
            <person name="Marletaz F."/>
            <person name="Cho S.J."/>
            <person name="Edsinger-Gonzales E."/>
            <person name="Havlak P."/>
            <person name="Hellsten U."/>
            <person name="Kuo D.H."/>
            <person name="Larsson T."/>
            <person name="Lv J."/>
            <person name="Arendt D."/>
            <person name="Savage R."/>
            <person name="Osoegawa K."/>
            <person name="de Jong P."/>
            <person name="Grimwood J."/>
            <person name="Chapman J.A."/>
            <person name="Shapiro H."/>
            <person name="Aerts A."/>
            <person name="Otillar R.P."/>
            <person name="Terry A.Y."/>
            <person name="Boore J.L."/>
            <person name="Grigoriev I.V."/>
            <person name="Lindberg D.R."/>
            <person name="Seaver E.C."/>
            <person name="Weisblat D.A."/>
            <person name="Putnam N.H."/>
            <person name="Rokhsar D.S."/>
        </authorList>
    </citation>
    <scope>NUCLEOTIDE SEQUENCE</scope>
    <source>
        <strain evidence="10 12">I ESC-2004</strain>
    </source>
</reference>
<dbReference type="PANTHER" id="PTHR23505:SF79">
    <property type="entry name" value="PROTEIN SPINSTER"/>
    <property type="match status" value="1"/>
</dbReference>
<name>R7UTA2_CAPTE</name>
<feature type="region of interest" description="Disordered" evidence="7">
    <location>
        <begin position="248"/>
        <end position="269"/>
    </location>
</feature>
<sequence length="497" mass="54692">MPGRRQLCYSIYVLLLLVIAYLLNQLDRYTLGIVTKPMSRDLEYGDQACFRNSSLPSTVFKSAVCNATTENTCDATTDFNGTKICAWDYNGQGFEYELLAGPIFIVVFTFVGIPISFVADIYNRKNMLAIAVTFWSLMAGLTGFVTEYWQLALLRFGLGAGEAGCTPFATSLISDYFDVGVRASTLGVYNWGIYMGYSLSYAVGNFITKADIMGLGWRWVWFMSAIPGLLLGPLIFFSVKEPVRGNQVKSQEPEVEESEDEETEPLISPEPQLSWRDKASMLGKVFLQPSILLLCLGGSIRNAAGYVWAYNTQIYYEEMGEEPEDIGRWMSWVPLVGGSISVVLGGFISDRIVKRVGPYARLLVLIGSQLAAAPFVAGALYLKPPAAYAILIPGYIIGEMWVSVCLAVAVELVPSTLTTSAVAIYLFIITNIGGNMPLLVPPLKNAFMSAGFSPVDALRAALYILYPGLYVLGGFFFFVTLLVLRRDLQRARANVNV</sequence>
<dbReference type="EnsemblMetazoa" id="CapteT220111">
    <property type="protein sequence ID" value="CapteP220111"/>
    <property type="gene ID" value="CapteG220111"/>
</dbReference>
<dbReference type="InterPro" id="IPR036259">
    <property type="entry name" value="MFS_trans_sf"/>
</dbReference>
<comment type="subcellular location">
    <subcellularLocation>
        <location evidence="1">Membrane</location>
        <topology evidence="1">Multi-pass membrane protein</topology>
    </subcellularLocation>
</comment>
<evidence type="ECO:0000256" key="5">
    <source>
        <dbReference type="ARBA" id="ARBA00023136"/>
    </source>
</evidence>
<evidence type="ECO:0000256" key="6">
    <source>
        <dbReference type="ARBA" id="ARBA00024338"/>
    </source>
</evidence>
<evidence type="ECO:0000313" key="11">
    <source>
        <dbReference type="EnsemblMetazoa" id="CapteP220111"/>
    </source>
</evidence>
<feature type="transmembrane region" description="Helical" evidence="8">
    <location>
        <begin position="219"/>
        <end position="239"/>
    </location>
</feature>
<evidence type="ECO:0000313" key="10">
    <source>
        <dbReference type="EMBL" id="ELU06601.1"/>
    </source>
</evidence>
<dbReference type="OMA" id="HAAVFFI"/>
<dbReference type="EMBL" id="AMQN01001171">
    <property type="status" value="NOT_ANNOTATED_CDS"/>
    <property type="molecule type" value="Genomic_DNA"/>
</dbReference>
<feature type="transmembrane region" description="Helical" evidence="8">
    <location>
        <begin position="7"/>
        <end position="23"/>
    </location>
</feature>
<evidence type="ECO:0000313" key="12">
    <source>
        <dbReference type="Proteomes" id="UP000014760"/>
    </source>
</evidence>
<evidence type="ECO:0000256" key="8">
    <source>
        <dbReference type="SAM" id="Phobius"/>
    </source>
</evidence>
<evidence type="ECO:0000256" key="3">
    <source>
        <dbReference type="ARBA" id="ARBA00022692"/>
    </source>
</evidence>
<dbReference type="EMBL" id="KB300511">
    <property type="protein sequence ID" value="ELU06601.1"/>
    <property type="molecule type" value="Genomic_DNA"/>
</dbReference>
<dbReference type="InterPro" id="IPR020846">
    <property type="entry name" value="MFS_dom"/>
</dbReference>
<dbReference type="SUPFAM" id="SSF103473">
    <property type="entry name" value="MFS general substrate transporter"/>
    <property type="match status" value="1"/>
</dbReference>
<dbReference type="PANTHER" id="PTHR23505">
    <property type="entry name" value="SPINSTER"/>
    <property type="match status" value="1"/>
</dbReference>
<feature type="transmembrane region" description="Helical" evidence="8">
    <location>
        <begin position="329"/>
        <end position="348"/>
    </location>
</feature>
<dbReference type="EMBL" id="AMQN01001172">
    <property type="status" value="NOT_ANNOTATED_CDS"/>
    <property type="molecule type" value="Genomic_DNA"/>
</dbReference>